<reference evidence="1 2" key="1">
    <citation type="journal article" date="2016" name="Nat. Commun.">
        <title>Thousands of microbial genomes shed light on interconnected biogeochemical processes in an aquifer system.</title>
        <authorList>
            <person name="Anantharaman K."/>
            <person name="Brown C.T."/>
            <person name="Hug L.A."/>
            <person name="Sharon I."/>
            <person name="Castelle C.J."/>
            <person name="Probst A.J."/>
            <person name="Thomas B.C."/>
            <person name="Singh A."/>
            <person name="Wilkins M.J."/>
            <person name="Karaoz U."/>
            <person name="Brodie E.L."/>
            <person name="Williams K.H."/>
            <person name="Hubbard S.S."/>
            <person name="Banfield J.F."/>
        </authorList>
    </citation>
    <scope>NUCLEOTIDE SEQUENCE [LARGE SCALE GENOMIC DNA]</scope>
</reference>
<evidence type="ECO:0000313" key="2">
    <source>
        <dbReference type="Proteomes" id="UP000178417"/>
    </source>
</evidence>
<accession>A0A1F4STD0</accession>
<comment type="caution">
    <text evidence="1">The sequence shown here is derived from an EMBL/GenBank/DDBJ whole genome shotgun (WGS) entry which is preliminary data.</text>
</comment>
<organism evidence="1 2">
    <name type="scientific">candidate division WOR-1 bacterium RIFOXYB2_FULL_37_13</name>
    <dbReference type="NCBI Taxonomy" id="1802579"/>
    <lineage>
        <taxon>Bacteria</taxon>
        <taxon>Bacillati</taxon>
        <taxon>Saganbacteria</taxon>
    </lineage>
</organism>
<dbReference type="EMBL" id="MEUB01000015">
    <property type="protein sequence ID" value="OGC23714.1"/>
    <property type="molecule type" value="Genomic_DNA"/>
</dbReference>
<gene>
    <name evidence="1" type="ORF">A2310_06825</name>
</gene>
<name>A0A1F4STD0_UNCSA</name>
<evidence type="ECO:0000313" key="1">
    <source>
        <dbReference type="EMBL" id="OGC23714.1"/>
    </source>
</evidence>
<sequence length="110" mass="11880">MELKEFIKKVLLDINGAVNEASNEAKRKIRIYGATNIRQIEFDIAVSVEESSTKSGNAGVKVVSFAQIGGDMSIENKNSTVSRIKFGVCVDAVTSEESARAKKPSNEDNG</sequence>
<proteinExistence type="predicted"/>
<dbReference type="Proteomes" id="UP000178417">
    <property type="component" value="Unassembled WGS sequence"/>
</dbReference>
<protein>
    <submittedName>
        <fullName evidence="1">Uncharacterized protein</fullName>
    </submittedName>
</protein>
<dbReference type="AlphaFoldDB" id="A0A1F4STD0"/>